<evidence type="ECO:0000259" key="27">
    <source>
        <dbReference type="Pfam" id="PF00912"/>
    </source>
</evidence>
<feature type="domain" description="Penicillin-binding protein transpeptidase" evidence="26">
    <location>
        <begin position="432"/>
        <end position="672"/>
    </location>
</feature>
<evidence type="ECO:0000256" key="9">
    <source>
        <dbReference type="ARBA" id="ARBA00022670"/>
    </source>
</evidence>
<dbReference type="InterPro" id="IPR023346">
    <property type="entry name" value="Lysozyme-like_dom_sf"/>
</dbReference>
<dbReference type="PIRSF" id="PIRSF002799">
    <property type="entry name" value="PBP_1b"/>
    <property type="match status" value="1"/>
</dbReference>
<evidence type="ECO:0000256" key="18">
    <source>
        <dbReference type="ARBA" id="ARBA00023316"/>
    </source>
</evidence>
<dbReference type="GO" id="GO:0008955">
    <property type="term" value="F:peptidoglycan glycosyltransferase activity"/>
    <property type="evidence" value="ECO:0007669"/>
    <property type="project" value="UniProtKB-UniRule"/>
</dbReference>
<evidence type="ECO:0000256" key="6">
    <source>
        <dbReference type="ARBA" id="ARBA00018637"/>
    </source>
</evidence>
<evidence type="ECO:0000256" key="21">
    <source>
        <dbReference type="ARBA" id="ARBA00049902"/>
    </source>
</evidence>
<comment type="similarity">
    <text evidence="4 23">In the C-terminal section; belongs to the transpeptidase family.</text>
</comment>
<evidence type="ECO:0000313" key="30">
    <source>
        <dbReference type="Proteomes" id="UP001173465"/>
    </source>
</evidence>
<dbReference type="InterPro" id="IPR001264">
    <property type="entry name" value="Glyco_trans_51"/>
</dbReference>
<evidence type="ECO:0000259" key="26">
    <source>
        <dbReference type="Pfam" id="PF00905"/>
    </source>
</evidence>
<evidence type="ECO:0000256" key="13">
    <source>
        <dbReference type="ARBA" id="ARBA00022960"/>
    </source>
</evidence>
<evidence type="ECO:0000256" key="19">
    <source>
        <dbReference type="ARBA" id="ARBA00032454"/>
    </source>
</evidence>
<dbReference type="GO" id="GO:0009274">
    <property type="term" value="C:peptidoglycan-based cell wall"/>
    <property type="evidence" value="ECO:0007669"/>
    <property type="project" value="UniProtKB-UniRule"/>
</dbReference>
<evidence type="ECO:0000256" key="7">
    <source>
        <dbReference type="ARBA" id="ARBA00022475"/>
    </source>
</evidence>
<dbReference type="InterPro" id="IPR012338">
    <property type="entry name" value="Beta-lactam/transpept-like"/>
</dbReference>
<dbReference type="GO" id="GO:0009252">
    <property type="term" value="P:peptidoglycan biosynthetic process"/>
    <property type="evidence" value="ECO:0007669"/>
    <property type="project" value="UniProtKB-UniRule"/>
</dbReference>
<comment type="catalytic activity">
    <reaction evidence="21">
        <text>[GlcNAc-(1-&gt;4)-Mur2Ac(oyl-L-Ala-gamma-D-Glu-L-Lys-D-Ala-D-Ala)](n)-di-trans,octa-cis-undecaprenyl diphosphate + beta-D-GlcNAc-(1-&gt;4)-Mur2Ac(oyl-L-Ala-gamma-D-Glu-L-Lys-D-Ala-D-Ala)-di-trans,octa-cis-undecaprenyl diphosphate = [GlcNAc-(1-&gt;4)-Mur2Ac(oyl-L-Ala-gamma-D-Glu-L-Lys-D-Ala-D-Ala)](n+1)-di-trans,octa-cis-undecaprenyl diphosphate + di-trans,octa-cis-undecaprenyl diphosphate + H(+)</text>
        <dbReference type="Rhea" id="RHEA:23708"/>
        <dbReference type="Rhea" id="RHEA-COMP:9602"/>
        <dbReference type="Rhea" id="RHEA-COMP:9603"/>
        <dbReference type="ChEBI" id="CHEBI:15378"/>
        <dbReference type="ChEBI" id="CHEBI:58405"/>
        <dbReference type="ChEBI" id="CHEBI:60033"/>
        <dbReference type="ChEBI" id="CHEBI:78435"/>
        <dbReference type="EC" id="2.4.99.28"/>
    </reaction>
</comment>
<dbReference type="PANTHER" id="PTHR32282:SF11">
    <property type="entry name" value="PENICILLIN-BINDING PROTEIN 1B"/>
    <property type="match status" value="1"/>
</dbReference>
<dbReference type="Gene3D" id="3.40.710.10">
    <property type="entry name" value="DD-peptidase/beta-lactamase superfamily"/>
    <property type="match status" value="1"/>
</dbReference>
<dbReference type="AlphaFoldDB" id="A0AAW7DRB6"/>
<reference evidence="29" key="1">
    <citation type="submission" date="2020-06" db="EMBL/GenBank/DDBJ databases">
        <authorList>
            <person name="Dong N."/>
        </authorList>
    </citation>
    <scope>NUCLEOTIDE SEQUENCE</scope>
    <source>
        <strain evidence="29">DF46-2-2</strain>
    </source>
</reference>
<keyword evidence="25" id="KW-1133">Transmembrane helix</keyword>
<comment type="caution">
    <text evidence="29">The sequence shown here is derived from an EMBL/GenBank/DDBJ whole genome shotgun (WGS) entry which is preliminary data.</text>
</comment>
<keyword evidence="10 23" id="KW-0328">Glycosyltransferase</keyword>
<dbReference type="GO" id="GO:0030288">
    <property type="term" value="C:outer membrane-bounded periplasmic space"/>
    <property type="evidence" value="ECO:0007669"/>
    <property type="project" value="TreeGrafter"/>
</dbReference>
<dbReference type="NCBIfam" id="TIGR02071">
    <property type="entry name" value="PBP_1b"/>
    <property type="match status" value="1"/>
</dbReference>
<dbReference type="GO" id="GO:0009002">
    <property type="term" value="F:serine-type D-Ala-D-Ala carboxypeptidase activity"/>
    <property type="evidence" value="ECO:0007669"/>
    <property type="project" value="UniProtKB-EC"/>
</dbReference>
<dbReference type="Pfam" id="PF00905">
    <property type="entry name" value="Transpeptidase"/>
    <property type="match status" value="1"/>
</dbReference>
<dbReference type="FunFam" id="1.10.3810.10:FF:000001">
    <property type="entry name" value="Penicillin-binding protein 1A"/>
    <property type="match status" value="1"/>
</dbReference>
<dbReference type="PANTHER" id="PTHR32282">
    <property type="entry name" value="BINDING PROTEIN TRANSPEPTIDASE, PUTATIVE-RELATED"/>
    <property type="match status" value="1"/>
</dbReference>
<dbReference type="GO" id="GO:0008360">
    <property type="term" value="P:regulation of cell shape"/>
    <property type="evidence" value="ECO:0007669"/>
    <property type="project" value="UniProtKB-UniRule"/>
</dbReference>
<evidence type="ECO:0000256" key="10">
    <source>
        <dbReference type="ARBA" id="ARBA00022676"/>
    </source>
</evidence>
<keyword evidence="17" id="KW-0511">Multifunctional enzyme</keyword>
<feature type="domain" description="Glycosyl transferase family 51" evidence="27">
    <location>
        <begin position="167"/>
        <end position="337"/>
    </location>
</feature>
<feature type="active site" description="Acyl-ester intermediate; for transpeptidase activity" evidence="24">
    <location>
        <position position="469"/>
    </location>
</feature>
<keyword evidence="15 25" id="KW-0472">Membrane</keyword>
<comment type="function">
    <text evidence="1 23">Cell wall formation. Synthesis of cross-linked peptidoglycan from the lipid intermediates. The enzyme has a penicillin-insensitive transglycosylase N-terminal domain (formation of linear glycan strands) and a penicillin-sensitive transpeptidase C-terminal domain (cross-linking of the peptide subunits).</text>
</comment>
<evidence type="ECO:0000256" key="2">
    <source>
        <dbReference type="ARBA" id="ARBA00004236"/>
    </source>
</evidence>
<name>A0AAW7DRB6_9GAMM</name>
<dbReference type="InterPro" id="IPR001460">
    <property type="entry name" value="PCN-bd_Tpept"/>
</dbReference>
<evidence type="ECO:0000313" key="29">
    <source>
        <dbReference type="EMBL" id="MDM1695875.1"/>
    </source>
</evidence>
<dbReference type="SUPFAM" id="SSF56601">
    <property type="entry name" value="beta-lactamase/transpeptidase-like"/>
    <property type="match status" value="1"/>
</dbReference>
<dbReference type="InterPro" id="IPR028166">
    <property type="entry name" value="UB2H"/>
</dbReference>
<dbReference type="GO" id="GO:0071555">
    <property type="term" value="P:cell wall organization"/>
    <property type="evidence" value="ECO:0007669"/>
    <property type="project" value="UniProtKB-UniRule"/>
</dbReference>
<dbReference type="GO" id="GO:0006508">
    <property type="term" value="P:proteolysis"/>
    <property type="evidence" value="ECO:0007669"/>
    <property type="project" value="UniProtKB-KW"/>
</dbReference>
<dbReference type="Gene3D" id="3.30.2060.10">
    <property type="entry name" value="Penicillin-binding protein 1b domain"/>
    <property type="match status" value="1"/>
</dbReference>
<dbReference type="Gene3D" id="1.10.3810.10">
    <property type="entry name" value="Biosynthetic peptidoglycan transglycosylase-like"/>
    <property type="match status" value="1"/>
</dbReference>
<evidence type="ECO:0000256" key="17">
    <source>
        <dbReference type="ARBA" id="ARBA00023268"/>
    </source>
</evidence>
<evidence type="ECO:0000256" key="1">
    <source>
        <dbReference type="ARBA" id="ARBA00002624"/>
    </source>
</evidence>
<organism evidence="29 30">
    <name type="scientific">Thiopseudomonas alkaliphila</name>
    <dbReference type="NCBI Taxonomy" id="1697053"/>
    <lineage>
        <taxon>Bacteria</taxon>
        <taxon>Pseudomonadati</taxon>
        <taxon>Pseudomonadota</taxon>
        <taxon>Gammaproteobacteria</taxon>
        <taxon>Pseudomonadales</taxon>
        <taxon>Pseudomonadaceae</taxon>
        <taxon>Thiopseudomonas</taxon>
    </lineage>
</organism>
<evidence type="ECO:0000256" key="8">
    <source>
        <dbReference type="ARBA" id="ARBA00022645"/>
    </source>
</evidence>
<dbReference type="Proteomes" id="UP001173465">
    <property type="component" value="Unassembled WGS sequence"/>
</dbReference>
<evidence type="ECO:0000256" key="15">
    <source>
        <dbReference type="ARBA" id="ARBA00023136"/>
    </source>
</evidence>
<evidence type="ECO:0000256" key="3">
    <source>
        <dbReference type="ARBA" id="ARBA00004752"/>
    </source>
</evidence>
<accession>A0AAW7DRB6</accession>
<feature type="active site" description="Proton donor; for transglycosylase activity" evidence="24">
    <location>
        <position position="191"/>
    </location>
</feature>
<proteinExistence type="inferred from homology"/>
<evidence type="ECO:0000256" key="24">
    <source>
        <dbReference type="PIRSR" id="PIRSR002799-1"/>
    </source>
</evidence>
<evidence type="ECO:0000256" key="12">
    <source>
        <dbReference type="ARBA" id="ARBA00022801"/>
    </source>
</evidence>
<dbReference type="SUPFAM" id="SSF53955">
    <property type="entry name" value="Lysozyme-like"/>
    <property type="match status" value="1"/>
</dbReference>
<keyword evidence="11 23" id="KW-0808">Transferase</keyword>
<dbReference type="RefSeq" id="WP_286593322.1">
    <property type="nucleotide sequence ID" value="NZ_JACANB010000002.1"/>
</dbReference>
<keyword evidence="9" id="KW-0645">Protease</keyword>
<dbReference type="Pfam" id="PF14814">
    <property type="entry name" value="UB2H"/>
    <property type="match status" value="1"/>
</dbReference>
<keyword evidence="25" id="KW-0812">Transmembrane</keyword>
<dbReference type="EMBL" id="JACANB010000002">
    <property type="protein sequence ID" value="MDM1695875.1"/>
    <property type="molecule type" value="Genomic_DNA"/>
</dbReference>
<dbReference type="InterPro" id="IPR011813">
    <property type="entry name" value="PBP_1b"/>
</dbReference>
<keyword evidence="12" id="KW-0378">Hydrolase</keyword>
<evidence type="ECO:0000256" key="20">
    <source>
        <dbReference type="ARBA" id="ARBA00034000"/>
    </source>
</evidence>
<evidence type="ECO:0000256" key="4">
    <source>
        <dbReference type="ARBA" id="ARBA00007090"/>
    </source>
</evidence>
<dbReference type="InterPro" id="IPR036950">
    <property type="entry name" value="PBP_transglycosylase"/>
</dbReference>
<dbReference type="Pfam" id="PF00912">
    <property type="entry name" value="Transgly"/>
    <property type="match status" value="1"/>
</dbReference>
<gene>
    <name evidence="29" type="primary">mrcB</name>
    <name evidence="29" type="ORF">HX099_04240</name>
</gene>
<dbReference type="GO" id="GO:0008658">
    <property type="term" value="F:penicillin binding"/>
    <property type="evidence" value="ECO:0007669"/>
    <property type="project" value="UniProtKB-UniRule"/>
</dbReference>
<comment type="pathway">
    <text evidence="3 23">Cell wall biogenesis; peptidoglycan biosynthesis.</text>
</comment>
<feature type="transmembrane region" description="Helical" evidence="25">
    <location>
        <begin position="21"/>
        <end position="46"/>
    </location>
</feature>
<evidence type="ECO:0000256" key="11">
    <source>
        <dbReference type="ARBA" id="ARBA00022679"/>
    </source>
</evidence>
<evidence type="ECO:0000256" key="25">
    <source>
        <dbReference type="SAM" id="Phobius"/>
    </source>
</evidence>
<sequence>MTQRKTTSRGKHRKSQPQKSFLRKIWGVSWKLALAAGVILIGYMVYLDAIVQSKFSGKRWTVPAKVYARPLELYAGLPLKQEDFLIELAALGYRKGQAVKRPGDMQVNGNSVELYSRGFKFYDGAEPAQQVRVRFSQQQVAEIQAAGQALPILRLEPLTIGGIYPAHQEDRILIRLEDAPAYLVESLLAVEDRNFFSHHGVSPRGIARAVWVNAQGKKMRQGGSTLTQQLVKNFFLTNERTLSRKANEALMSILLELHYGKEEILEAYLNEVFLGQDGSRAIHGFGLASQYYFGQPFAELEVQQVALLVGMVQGPSGLNPRRNPEAATTRRNLVLDLLAQQGTLTAEEAAAAKAKGLGVTQRGSLADTTYPGFMDLVKRQLREDYRDEDLTNEGLRVFTSFDPILQRKAEQAVSDTYKRLAGRSGLDKLEAAMLVTNPETGEVQALLGSKAPRYSGYNRALDASRPIGSLVKPAIYLTALQRPEQFTLTTLLQDTNLVVQGKDGSRWSPKNYDRREHGEVFLYQSLAKSYNLSTARLGMAVGIGEVLDTVRKLGAAHQWPAYPSMMLGAGDLTPFQVTSMYQTLANGGFNTPLRAIRDVLTADNQPLNRYQFTTEQRFDPGAVFLTQQAMQKAMREGTGRSAYQQVSNAINLAGKTGTSNDLRDSWFAGFSQNLLAVVWMGQDDNGKTAFTGASGALQLWSSFMAKANLVSLNPVAPSNITYAWVNAKTGEGTEQGCPNAVKMPYILGSDPAPTPCWNTENIDNPATNSWLHDIFN</sequence>
<reference evidence="29" key="2">
    <citation type="journal article" date="2022" name="Sci. Total Environ.">
        <title>Prevalence, transmission, and molecular epidemiology of tet(X)-positive bacteria among humans, animals, and environmental niches in China: An epidemiological, and genomic-based study.</title>
        <authorList>
            <person name="Dong N."/>
            <person name="Zeng Y."/>
            <person name="Cai C."/>
            <person name="Sun C."/>
            <person name="Lu J."/>
            <person name="Liu C."/>
            <person name="Zhou H."/>
            <person name="Sun Q."/>
            <person name="Shu L."/>
            <person name="Wang H."/>
            <person name="Wang Y."/>
            <person name="Wang S."/>
            <person name="Wu C."/>
            <person name="Chan E.W."/>
            <person name="Chen G."/>
            <person name="Shen Z."/>
            <person name="Chen S."/>
            <person name="Zhang R."/>
        </authorList>
    </citation>
    <scope>NUCLEOTIDE SEQUENCE</scope>
    <source>
        <strain evidence="29">DF46-2-2</strain>
    </source>
</reference>
<keyword evidence="13 23" id="KW-0133">Cell shape</keyword>
<protein>
    <recommendedName>
        <fullName evidence="6 22">Penicillin-binding protein 1B</fullName>
        <shortName evidence="23">PBP-1b</shortName>
        <shortName evidence="23">PBP1b</shortName>
    </recommendedName>
    <alternativeName>
        <fullName evidence="19 23">Murein polymerase</fullName>
    </alternativeName>
</protein>
<keyword evidence="7" id="KW-1003">Cell membrane</keyword>
<evidence type="ECO:0000259" key="28">
    <source>
        <dbReference type="Pfam" id="PF14814"/>
    </source>
</evidence>
<evidence type="ECO:0000256" key="22">
    <source>
        <dbReference type="NCBIfam" id="TIGR02071"/>
    </source>
</evidence>
<evidence type="ECO:0000256" key="23">
    <source>
        <dbReference type="PIRNR" id="PIRNR002799"/>
    </source>
</evidence>
<evidence type="ECO:0000256" key="5">
    <source>
        <dbReference type="ARBA" id="ARBA00007739"/>
    </source>
</evidence>
<dbReference type="GO" id="GO:0005886">
    <property type="term" value="C:plasma membrane"/>
    <property type="evidence" value="ECO:0007669"/>
    <property type="project" value="UniProtKB-SubCell"/>
</dbReference>
<evidence type="ECO:0000256" key="14">
    <source>
        <dbReference type="ARBA" id="ARBA00022984"/>
    </source>
</evidence>
<keyword evidence="14 23" id="KW-0573">Peptidoglycan synthesis</keyword>
<keyword evidence="8" id="KW-0121">Carboxypeptidase</keyword>
<keyword evidence="16" id="KW-0046">Antibiotic resistance</keyword>
<feature type="domain" description="Bifunctional transglycosylase second" evidence="28">
    <location>
        <begin position="73"/>
        <end position="155"/>
    </location>
</feature>
<evidence type="ECO:0000256" key="16">
    <source>
        <dbReference type="ARBA" id="ARBA00023251"/>
    </source>
</evidence>
<dbReference type="InterPro" id="IPR050396">
    <property type="entry name" value="Glycosyltr_51/Transpeptidase"/>
</dbReference>
<keyword evidence="18 23" id="KW-0961">Cell wall biogenesis/degradation</keyword>
<comment type="similarity">
    <text evidence="5 23">In the N-terminal section; belongs to the glycosyltransferase 51 family.</text>
</comment>
<comment type="catalytic activity">
    <reaction evidence="20">
        <text>Preferential cleavage: (Ac)2-L-Lys-D-Ala-|-D-Ala. Also transpeptidation of peptidyl-alanyl moieties that are N-acyl substituents of D-alanine.</text>
        <dbReference type="EC" id="3.4.16.4"/>
    </reaction>
</comment>
<dbReference type="GO" id="GO:0046677">
    <property type="term" value="P:response to antibiotic"/>
    <property type="evidence" value="ECO:0007669"/>
    <property type="project" value="UniProtKB-UniRule"/>
</dbReference>
<comment type="subcellular location">
    <subcellularLocation>
        <location evidence="2">Cell membrane</location>
    </subcellularLocation>
</comment>